<evidence type="ECO:0000313" key="1">
    <source>
        <dbReference type="EMBL" id="MFC5746573.1"/>
    </source>
</evidence>
<proteinExistence type="predicted"/>
<reference evidence="2" key="1">
    <citation type="journal article" date="2019" name="Int. J. Syst. Evol. Microbiol.">
        <title>The Global Catalogue of Microorganisms (GCM) 10K type strain sequencing project: providing services to taxonomists for standard genome sequencing and annotation.</title>
        <authorList>
            <consortium name="The Broad Institute Genomics Platform"/>
            <consortium name="The Broad Institute Genome Sequencing Center for Infectious Disease"/>
            <person name="Wu L."/>
            <person name="Ma J."/>
        </authorList>
    </citation>
    <scope>NUCLEOTIDE SEQUENCE [LARGE SCALE GENOMIC DNA]</scope>
    <source>
        <strain evidence="2">KCTC 42087</strain>
    </source>
</reference>
<dbReference type="RefSeq" id="WP_378282194.1">
    <property type="nucleotide sequence ID" value="NZ_JBHSON010000015.1"/>
</dbReference>
<name>A0ABW0ZYQ3_9ACTN</name>
<evidence type="ECO:0000313" key="2">
    <source>
        <dbReference type="Proteomes" id="UP001596074"/>
    </source>
</evidence>
<accession>A0ABW0ZYQ3</accession>
<keyword evidence="2" id="KW-1185">Reference proteome</keyword>
<organism evidence="1 2">
    <name type="scientific">Actinomadura rugatobispora</name>
    <dbReference type="NCBI Taxonomy" id="1994"/>
    <lineage>
        <taxon>Bacteria</taxon>
        <taxon>Bacillati</taxon>
        <taxon>Actinomycetota</taxon>
        <taxon>Actinomycetes</taxon>
        <taxon>Streptosporangiales</taxon>
        <taxon>Thermomonosporaceae</taxon>
        <taxon>Actinomadura</taxon>
    </lineage>
</organism>
<protein>
    <submittedName>
        <fullName evidence="1">Uncharacterized protein</fullName>
    </submittedName>
</protein>
<dbReference type="EMBL" id="JBHSON010000015">
    <property type="protein sequence ID" value="MFC5746573.1"/>
    <property type="molecule type" value="Genomic_DNA"/>
</dbReference>
<sequence length="183" mass="20033">MDTYSVAAQELYLSFDGRGDTSWRISKPLPGESNAYDIELLGLTALEPGQPSPDSPGLRYRRTVRPTQGRLSNRPTAGLMITLLDARDRHDADAVQSLRDWADFVHIPPLATSGTPGLTLISPYDVVGEGPLYLHLLEFDCDPDDGSKAMTKRVSGQLDKPQLGAFLNHPQKARAFGATFVPR</sequence>
<comment type="caution">
    <text evidence="1">The sequence shown here is derived from an EMBL/GenBank/DDBJ whole genome shotgun (WGS) entry which is preliminary data.</text>
</comment>
<gene>
    <name evidence="1" type="ORF">ACFPZN_13195</name>
</gene>
<dbReference type="Proteomes" id="UP001596074">
    <property type="component" value="Unassembled WGS sequence"/>
</dbReference>